<comment type="subcellular location">
    <subcellularLocation>
        <location evidence="1">Membrane</location>
        <topology evidence="1">Single-pass membrane protein</topology>
    </subcellularLocation>
</comment>
<proteinExistence type="inferred from homology"/>
<dbReference type="GO" id="GO:0016020">
    <property type="term" value="C:membrane"/>
    <property type="evidence" value="ECO:0007669"/>
    <property type="project" value="UniProtKB-SubCell"/>
</dbReference>
<evidence type="ECO:0000313" key="8">
    <source>
        <dbReference type="EMBL" id="PKU62588.1"/>
    </source>
</evidence>
<sequence length="124" mass="12901">MAVISLATFPAAAVSTSALNANMKRKASVTYIEGLNSYGGLKVQNTVTSLGVSRCADKSFSMVMSSIRSPSKKGEKSRGGAFSSTCNAAAEIFKIAAIMNGLVLVGVAFGFILLRVEAIVEESE</sequence>
<evidence type="ECO:0000256" key="6">
    <source>
        <dbReference type="ARBA" id="ARBA00023136"/>
    </source>
</evidence>
<keyword evidence="6 7" id="KW-0472">Membrane</keyword>
<keyword evidence="2" id="KW-0813">Transport</keyword>
<feature type="transmembrane region" description="Helical" evidence="7">
    <location>
        <begin position="92"/>
        <end position="114"/>
    </location>
</feature>
<dbReference type="HAMAP" id="MF_00396">
    <property type="entry name" value="Cytb6_f_PetM"/>
    <property type="match status" value="1"/>
</dbReference>
<organism evidence="8 9">
    <name type="scientific">Dendrobium catenatum</name>
    <dbReference type="NCBI Taxonomy" id="906689"/>
    <lineage>
        <taxon>Eukaryota</taxon>
        <taxon>Viridiplantae</taxon>
        <taxon>Streptophyta</taxon>
        <taxon>Embryophyta</taxon>
        <taxon>Tracheophyta</taxon>
        <taxon>Spermatophyta</taxon>
        <taxon>Magnoliopsida</taxon>
        <taxon>Liliopsida</taxon>
        <taxon>Asparagales</taxon>
        <taxon>Orchidaceae</taxon>
        <taxon>Epidendroideae</taxon>
        <taxon>Malaxideae</taxon>
        <taxon>Dendrobiinae</taxon>
        <taxon>Dendrobium</taxon>
    </lineage>
</organism>
<dbReference type="Proteomes" id="UP000233837">
    <property type="component" value="Unassembled WGS sequence"/>
</dbReference>
<name>A0A2I0VGP2_9ASPA</name>
<dbReference type="Pfam" id="PF08041">
    <property type="entry name" value="PetM"/>
    <property type="match status" value="1"/>
</dbReference>
<evidence type="ECO:0000256" key="3">
    <source>
        <dbReference type="ARBA" id="ARBA00022692"/>
    </source>
</evidence>
<evidence type="ECO:0000256" key="7">
    <source>
        <dbReference type="SAM" id="Phobius"/>
    </source>
</evidence>
<dbReference type="InterPro" id="IPR012595">
    <property type="entry name" value="PetM_cyt_b6/f_cplx_su7"/>
</dbReference>
<evidence type="ECO:0000256" key="4">
    <source>
        <dbReference type="ARBA" id="ARBA00022982"/>
    </source>
</evidence>
<reference evidence="8 9" key="1">
    <citation type="journal article" date="2016" name="Sci. Rep.">
        <title>The Dendrobium catenatum Lindl. genome sequence provides insights into polysaccharide synthase, floral development and adaptive evolution.</title>
        <authorList>
            <person name="Zhang G.Q."/>
            <person name="Xu Q."/>
            <person name="Bian C."/>
            <person name="Tsai W.C."/>
            <person name="Yeh C.M."/>
            <person name="Liu K.W."/>
            <person name="Yoshida K."/>
            <person name="Zhang L.S."/>
            <person name="Chang S.B."/>
            <person name="Chen F."/>
            <person name="Shi Y."/>
            <person name="Su Y.Y."/>
            <person name="Zhang Y.Q."/>
            <person name="Chen L.J."/>
            <person name="Yin Y."/>
            <person name="Lin M."/>
            <person name="Huang H."/>
            <person name="Deng H."/>
            <person name="Wang Z.W."/>
            <person name="Zhu S.L."/>
            <person name="Zhao X."/>
            <person name="Deng C."/>
            <person name="Niu S.C."/>
            <person name="Huang J."/>
            <person name="Wang M."/>
            <person name="Liu G.H."/>
            <person name="Yang H.J."/>
            <person name="Xiao X.J."/>
            <person name="Hsiao Y.Y."/>
            <person name="Wu W.L."/>
            <person name="Chen Y.Y."/>
            <person name="Mitsuda N."/>
            <person name="Ohme-Takagi M."/>
            <person name="Luo Y.B."/>
            <person name="Van de Peer Y."/>
            <person name="Liu Z.J."/>
        </authorList>
    </citation>
    <scope>NUCLEOTIDE SEQUENCE [LARGE SCALE GENOMIC DNA]</scope>
    <source>
        <tissue evidence="8">The whole plant</tissue>
    </source>
</reference>
<dbReference type="SUPFAM" id="SSF103441">
    <property type="entry name" value="PetM subunit of the cytochrome b6f complex"/>
    <property type="match status" value="1"/>
</dbReference>
<keyword evidence="5 7" id="KW-1133">Transmembrane helix</keyword>
<dbReference type="PANTHER" id="PTHR34951">
    <property type="entry name" value="B6F COMPLEX SUBUNIT, PUTATIVE, EXPRESSED-RELATED"/>
    <property type="match status" value="1"/>
</dbReference>
<gene>
    <name evidence="8" type="primary">petM</name>
    <name evidence="8" type="ORF">MA16_Dca025322</name>
</gene>
<dbReference type="InterPro" id="IPR053333">
    <property type="entry name" value="Cytochrome_b6-f_sub7"/>
</dbReference>
<dbReference type="GO" id="GO:0009512">
    <property type="term" value="C:cytochrome b6f complex"/>
    <property type="evidence" value="ECO:0007669"/>
    <property type="project" value="InterPro"/>
</dbReference>
<evidence type="ECO:0000256" key="1">
    <source>
        <dbReference type="ARBA" id="ARBA00004167"/>
    </source>
</evidence>
<accession>A0A2I0VGP2</accession>
<dbReference type="AlphaFoldDB" id="A0A2I0VGP2"/>
<keyword evidence="3 7" id="KW-0812">Transmembrane</keyword>
<reference evidence="8 9" key="2">
    <citation type="journal article" date="2017" name="Nature">
        <title>The Apostasia genome and the evolution of orchids.</title>
        <authorList>
            <person name="Zhang G.Q."/>
            <person name="Liu K.W."/>
            <person name="Li Z."/>
            <person name="Lohaus R."/>
            <person name="Hsiao Y.Y."/>
            <person name="Niu S.C."/>
            <person name="Wang J.Y."/>
            <person name="Lin Y.C."/>
            <person name="Xu Q."/>
            <person name="Chen L.J."/>
            <person name="Yoshida K."/>
            <person name="Fujiwara S."/>
            <person name="Wang Z.W."/>
            <person name="Zhang Y.Q."/>
            <person name="Mitsuda N."/>
            <person name="Wang M."/>
            <person name="Liu G.H."/>
            <person name="Pecoraro L."/>
            <person name="Huang H.X."/>
            <person name="Xiao X.J."/>
            <person name="Lin M."/>
            <person name="Wu X.Y."/>
            <person name="Wu W.L."/>
            <person name="Chen Y.Y."/>
            <person name="Chang S.B."/>
            <person name="Sakamoto S."/>
            <person name="Ohme-Takagi M."/>
            <person name="Yagi M."/>
            <person name="Zeng S.J."/>
            <person name="Shen C.Y."/>
            <person name="Yeh C.M."/>
            <person name="Luo Y.B."/>
            <person name="Tsai W.C."/>
            <person name="Van de Peer Y."/>
            <person name="Liu Z.J."/>
        </authorList>
    </citation>
    <scope>NUCLEOTIDE SEQUENCE [LARGE SCALE GENOMIC DNA]</scope>
    <source>
        <tissue evidence="8">The whole plant</tissue>
    </source>
</reference>
<protein>
    <submittedName>
        <fullName evidence="8">Cytochrome b6-f complex subunit 7</fullName>
    </submittedName>
</protein>
<keyword evidence="9" id="KW-1185">Reference proteome</keyword>
<evidence type="ECO:0000256" key="2">
    <source>
        <dbReference type="ARBA" id="ARBA00022448"/>
    </source>
</evidence>
<dbReference type="EMBL" id="KZ503623">
    <property type="protein sequence ID" value="PKU62588.1"/>
    <property type="molecule type" value="Genomic_DNA"/>
</dbReference>
<evidence type="ECO:0000313" key="9">
    <source>
        <dbReference type="Proteomes" id="UP000233837"/>
    </source>
</evidence>
<dbReference type="STRING" id="906689.A0A2I0VGP2"/>
<dbReference type="PANTHER" id="PTHR34951:SF1">
    <property type="entry name" value="B6F COMPLEX SUBUNIT, PUTATIVE, EXPRESSED-RELATED"/>
    <property type="match status" value="1"/>
</dbReference>
<keyword evidence="4" id="KW-0249">Electron transport</keyword>
<evidence type="ECO:0000256" key="5">
    <source>
        <dbReference type="ARBA" id="ARBA00022989"/>
    </source>
</evidence>